<evidence type="ECO:0000313" key="3">
    <source>
        <dbReference type="Proteomes" id="UP000823388"/>
    </source>
</evidence>
<dbReference type="AlphaFoldDB" id="A0A8T0MU90"/>
<feature type="compositionally biased region" description="Low complexity" evidence="1">
    <location>
        <begin position="74"/>
        <end position="104"/>
    </location>
</feature>
<dbReference type="Proteomes" id="UP000823388">
    <property type="component" value="Chromosome 9N"/>
</dbReference>
<dbReference type="PRINTS" id="PR01217">
    <property type="entry name" value="PRICHEXTENSN"/>
</dbReference>
<gene>
    <name evidence="2" type="ORF">PVAP13_9NG387542</name>
</gene>
<evidence type="ECO:0000256" key="1">
    <source>
        <dbReference type="SAM" id="MobiDB-lite"/>
    </source>
</evidence>
<comment type="caution">
    <text evidence="2">The sequence shown here is derived from an EMBL/GenBank/DDBJ whole genome shotgun (WGS) entry which is preliminary data.</text>
</comment>
<dbReference type="EMBL" id="CM029054">
    <property type="protein sequence ID" value="KAG2538614.1"/>
    <property type="molecule type" value="Genomic_DNA"/>
</dbReference>
<feature type="region of interest" description="Disordered" evidence="1">
    <location>
        <begin position="1"/>
        <end position="57"/>
    </location>
</feature>
<sequence>MLDASLLPAQTRAASASLIDGTHSPSPDSPAPSPTPQPRGPPPGFAPLPQHPAPATWVPSKCVITQVYTRRPRPAAVPNSASTPATTTLAPSATSTPSATSSAPAPLPKGVVDVPPVTN</sequence>
<evidence type="ECO:0000313" key="2">
    <source>
        <dbReference type="EMBL" id="KAG2538614.1"/>
    </source>
</evidence>
<accession>A0A8T0MU90</accession>
<feature type="region of interest" description="Disordered" evidence="1">
    <location>
        <begin position="72"/>
        <end position="119"/>
    </location>
</feature>
<feature type="compositionally biased region" description="Pro residues" evidence="1">
    <location>
        <begin position="27"/>
        <end position="52"/>
    </location>
</feature>
<organism evidence="2 3">
    <name type="scientific">Panicum virgatum</name>
    <name type="common">Blackwell switchgrass</name>
    <dbReference type="NCBI Taxonomy" id="38727"/>
    <lineage>
        <taxon>Eukaryota</taxon>
        <taxon>Viridiplantae</taxon>
        <taxon>Streptophyta</taxon>
        <taxon>Embryophyta</taxon>
        <taxon>Tracheophyta</taxon>
        <taxon>Spermatophyta</taxon>
        <taxon>Magnoliopsida</taxon>
        <taxon>Liliopsida</taxon>
        <taxon>Poales</taxon>
        <taxon>Poaceae</taxon>
        <taxon>PACMAD clade</taxon>
        <taxon>Panicoideae</taxon>
        <taxon>Panicodae</taxon>
        <taxon>Paniceae</taxon>
        <taxon>Panicinae</taxon>
        <taxon>Panicum</taxon>
        <taxon>Panicum sect. Hiantes</taxon>
    </lineage>
</organism>
<name>A0A8T0MU90_PANVG</name>
<keyword evidence="3" id="KW-1185">Reference proteome</keyword>
<proteinExistence type="predicted"/>
<protein>
    <submittedName>
        <fullName evidence="2">Uncharacterized protein</fullName>
    </submittedName>
</protein>
<reference evidence="2" key="1">
    <citation type="submission" date="2020-05" db="EMBL/GenBank/DDBJ databases">
        <title>WGS assembly of Panicum virgatum.</title>
        <authorList>
            <person name="Lovell J.T."/>
            <person name="Jenkins J."/>
            <person name="Shu S."/>
            <person name="Juenger T.E."/>
            <person name="Schmutz J."/>
        </authorList>
    </citation>
    <scope>NUCLEOTIDE SEQUENCE</scope>
    <source>
        <strain evidence="2">AP13</strain>
    </source>
</reference>